<reference evidence="3 4" key="1">
    <citation type="journal article" date="2019" name="Nat. Plants">
        <title>Stout camphor tree genome fills gaps in understanding of flowering plant genome evolution.</title>
        <authorList>
            <person name="Chaw S.M."/>
            <person name="Liu Y.C."/>
            <person name="Wu Y.W."/>
            <person name="Wang H.Y."/>
            <person name="Lin C.I."/>
            <person name="Wu C.S."/>
            <person name="Ke H.M."/>
            <person name="Chang L.Y."/>
            <person name="Hsu C.Y."/>
            <person name="Yang H.T."/>
            <person name="Sudianto E."/>
            <person name="Hsu M.H."/>
            <person name="Wu K.P."/>
            <person name="Wang L.N."/>
            <person name="Leebens-Mack J.H."/>
            <person name="Tsai I.J."/>
        </authorList>
    </citation>
    <scope>NUCLEOTIDE SEQUENCE [LARGE SCALE GENOMIC DNA]</scope>
    <source>
        <strain evidence="4">cv. Chaw 1501</strain>
        <tissue evidence="3">Young leaves</tissue>
    </source>
</reference>
<dbReference type="GO" id="GO:0000149">
    <property type="term" value="F:SNARE binding"/>
    <property type="evidence" value="ECO:0007669"/>
    <property type="project" value="TreeGrafter"/>
</dbReference>
<dbReference type="STRING" id="337451.A0A3S3M9Z2"/>
<dbReference type="PANTHER" id="PTHR15157">
    <property type="entry name" value="UV RADIATION RESISTANCE-ASSOCIATED GENE PROTEIN"/>
    <property type="match status" value="1"/>
</dbReference>
<evidence type="ECO:0000256" key="1">
    <source>
        <dbReference type="SAM" id="Coils"/>
    </source>
</evidence>
<organism evidence="3 4">
    <name type="scientific">Cinnamomum micranthum f. kanehirae</name>
    <dbReference type="NCBI Taxonomy" id="337451"/>
    <lineage>
        <taxon>Eukaryota</taxon>
        <taxon>Viridiplantae</taxon>
        <taxon>Streptophyta</taxon>
        <taxon>Embryophyta</taxon>
        <taxon>Tracheophyta</taxon>
        <taxon>Spermatophyta</taxon>
        <taxon>Magnoliopsida</taxon>
        <taxon>Magnoliidae</taxon>
        <taxon>Laurales</taxon>
        <taxon>Lauraceae</taxon>
        <taxon>Cinnamomum</taxon>
    </lineage>
</organism>
<comment type="caution">
    <text evidence="3">The sequence shown here is derived from an EMBL/GenBank/DDBJ whole genome shotgun (WGS) entry which is preliminary data.</text>
</comment>
<dbReference type="GO" id="GO:0005768">
    <property type="term" value="C:endosome"/>
    <property type="evidence" value="ECO:0007669"/>
    <property type="project" value="TreeGrafter"/>
</dbReference>
<dbReference type="OrthoDB" id="72772at2759"/>
<dbReference type="GO" id="GO:0000323">
    <property type="term" value="C:lytic vacuole"/>
    <property type="evidence" value="ECO:0007669"/>
    <property type="project" value="TreeGrafter"/>
</dbReference>
<accession>A0A3S3M9Z2</accession>
<protein>
    <submittedName>
        <fullName evidence="3">UV radiation resistance-associated protein isoform X1</fullName>
    </submittedName>
</protein>
<dbReference type="AlphaFoldDB" id="A0A3S3M9Z2"/>
<feature type="coiled-coil region" evidence="1">
    <location>
        <begin position="37"/>
        <end position="78"/>
    </location>
</feature>
<name>A0A3S3M9Z2_9MAGN</name>
<gene>
    <name evidence="3" type="ORF">CKAN_00830200</name>
</gene>
<feature type="compositionally biased region" description="Low complexity" evidence="2">
    <location>
        <begin position="178"/>
        <end position="198"/>
    </location>
</feature>
<keyword evidence="1" id="KW-0175">Coiled coil</keyword>
<dbReference type="Proteomes" id="UP000283530">
    <property type="component" value="Unassembled WGS sequence"/>
</dbReference>
<proteinExistence type="predicted"/>
<evidence type="ECO:0000313" key="3">
    <source>
        <dbReference type="EMBL" id="RWR79709.1"/>
    </source>
</evidence>
<evidence type="ECO:0000256" key="2">
    <source>
        <dbReference type="SAM" id="MobiDB-lite"/>
    </source>
</evidence>
<keyword evidence="4" id="KW-1185">Reference proteome</keyword>
<dbReference type="PANTHER" id="PTHR15157:SF24">
    <property type="entry name" value="VACUOLAR PROTEIN SORTING 38"/>
    <property type="match status" value="1"/>
</dbReference>
<dbReference type="EMBL" id="QPKB01000003">
    <property type="protein sequence ID" value="RWR79709.1"/>
    <property type="molecule type" value="Genomic_DNA"/>
</dbReference>
<dbReference type="GO" id="GO:0035493">
    <property type="term" value="P:SNARE complex assembly"/>
    <property type="evidence" value="ECO:0007669"/>
    <property type="project" value="TreeGrafter"/>
</dbReference>
<feature type="region of interest" description="Disordered" evidence="2">
    <location>
        <begin position="169"/>
        <end position="203"/>
    </location>
</feature>
<sequence>MDVIASTSSASMENVKIIEWEEFEQELMRLWSLTSAINTAKERKLSLSNKLESLLQVRSESLCQSNELEQMRKRLEARKLVLGNLLMQSKTATDDIKNQTEQLSAGIRSLLVAGKALSVARNQLQEANTLLAGKRGHVHLRNLQKMLRMRQQYMIAQVSALYPVKGSLGQSPGENLHSSPDGSKSGDESGSSATSSKTNNPGMSSLTILGLQLTVPPLKKMSFFSDKKEAHKSATALGYVAHAVLLVASYLDVPLRYPLRLGGSHSYIFNHAPSFEPTSTDLASNSIVLTNTKATEFPLFIEGQDTTKAAYAIFLLNKDIEQLLNFVGIQSLGPRHVLANLKELFRTIQSREFIDS</sequence>
<evidence type="ECO:0000313" key="4">
    <source>
        <dbReference type="Proteomes" id="UP000283530"/>
    </source>
</evidence>